<dbReference type="Pfam" id="PF00005">
    <property type="entry name" value="ABC_tran"/>
    <property type="match status" value="1"/>
</dbReference>
<accession>A0ABQ4R240</accession>
<evidence type="ECO:0000256" key="2">
    <source>
        <dbReference type="ARBA" id="ARBA00022448"/>
    </source>
</evidence>
<dbReference type="InterPro" id="IPR017871">
    <property type="entry name" value="ABC_transporter-like_CS"/>
</dbReference>
<dbReference type="SUPFAM" id="SSF50331">
    <property type="entry name" value="MOP-like"/>
    <property type="match status" value="1"/>
</dbReference>
<dbReference type="RefSeq" id="WP_128565320.1">
    <property type="nucleotide sequence ID" value="NZ_BPQH01000015.1"/>
</dbReference>
<feature type="domain" description="ABC transporter" evidence="5">
    <location>
        <begin position="8"/>
        <end position="238"/>
    </location>
</feature>
<name>A0ABQ4R240_9HYPH</name>
<keyword evidence="2" id="KW-0813">Transport</keyword>
<evidence type="ECO:0000256" key="1">
    <source>
        <dbReference type="ARBA" id="ARBA00005417"/>
    </source>
</evidence>
<dbReference type="PROSITE" id="PS50893">
    <property type="entry name" value="ABC_TRANSPORTER_2"/>
    <property type="match status" value="1"/>
</dbReference>
<dbReference type="EMBL" id="BPQH01000015">
    <property type="protein sequence ID" value="GJD51747.1"/>
    <property type="molecule type" value="Genomic_DNA"/>
</dbReference>
<reference evidence="6" key="2">
    <citation type="submission" date="2021-08" db="EMBL/GenBank/DDBJ databases">
        <authorList>
            <person name="Tani A."/>
            <person name="Ola A."/>
            <person name="Ogura Y."/>
            <person name="Katsura K."/>
            <person name="Hayashi T."/>
        </authorList>
    </citation>
    <scope>NUCLEOTIDE SEQUENCE</scope>
    <source>
        <strain evidence="6">KCTC 52305</strain>
    </source>
</reference>
<comment type="similarity">
    <text evidence="1">Belongs to the ABC transporter superfamily.</text>
</comment>
<reference evidence="6" key="1">
    <citation type="journal article" date="2021" name="Front. Microbiol.">
        <title>Comprehensive Comparative Genomics and Phenotyping of Methylobacterium Species.</title>
        <authorList>
            <person name="Alessa O."/>
            <person name="Ogura Y."/>
            <person name="Fujitani Y."/>
            <person name="Takami H."/>
            <person name="Hayashi T."/>
            <person name="Sahin N."/>
            <person name="Tani A."/>
        </authorList>
    </citation>
    <scope>NUCLEOTIDE SEQUENCE</scope>
    <source>
        <strain evidence="6">KCTC 52305</strain>
    </source>
</reference>
<evidence type="ECO:0000313" key="6">
    <source>
        <dbReference type="EMBL" id="GJD51747.1"/>
    </source>
</evidence>
<dbReference type="Proteomes" id="UP001055167">
    <property type="component" value="Unassembled WGS sequence"/>
</dbReference>
<dbReference type="PANTHER" id="PTHR42781:SF4">
    <property type="entry name" value="SPERMIDINE_PUTRESCINE IMPORT ATP-BINDING PROTEIN POTA"/>
    <property type="match status" value="1"/>
</dbReference>
<gene>
    <name evidence="6" type="primary">btuD_13</name>
    <name evidence="6" type="ORF">OPKNFCMD_4504</name>
</gene>
<dbReference type="Pfam" id="PF08402">
    <property type="entry name" value="TOBE_2"/>
    <property type="match status" value="1"/>
</dbReference>
<dbReference type="InterPro" id="IPR003439">
    <property type="entry name" value="ABC_transporter-like_ATP-bd"/>
</dbReference>
<dbReference type="InterPro" id="IPR027417">
    <property type="entry name" value="P-loop_NTPase"/>
</dbReference>
<keyword evidence="4 6" id="KW-0067">ATP-binding</keyword>
<dbReference type="PROSITE" id="PS00211">
    <property type="entry name" value="ABC_TRANSPORTER_1"/>
    <property type="match status" value="1"/>
</dbReference>
<dbReference type="InterPro" id="IPR008995">
    <property type="entry name" value="Mo/tungstate-bd_C_term_dom"/>
</dbReference>
<proteinExistence type="inferred from homology"/>
<dbReference type="Gene3D" id="3.40.50.300">
    <property type="entry name" value="P-loop containing nucleotide triphosphate hydrolases"/>
    <property type="match status" value="1"/>
</dbReference>
<evidence type="ECO:0000256" key="3">
    <source>
        <dbReference type="ARBA" id="ARBA00022741"/>
    </source>
</evidence>
<evidence type="ECO:0000259" key="5">
    <source>
        <dbReference type="PROSITE" id="PS50893"/>
    </source>
</evidence>
<sequence length="355" mass="37995">MTAGTGYLSLSGLTKRYGEFAAVDGLDLDVPRGELVAFLGPSGCGKTTSLRMIAGLVPATAGRIVVGGRELTEVPTHRRDMGLVFQSYALFPHMSVAKNVAFGLEMRRVSRGEIAARVREAIALVHLTGKEEHRPGQLSGGQQQRVALARALVIRPSILLLDEPLSNLDAKLRDEMRNEIRDIQRRLGITAIFVTHDQGEALTMCDKVAVMNAGRLEQTGTPVELYEHPRTAFVAGFVGRTNRLKAVARDGALELAGQRLAAPSGISGTVEVMIRPHRVALAADAAVVAPGHHGVAGTVARATFAGDILQYDVDVAGQIVSVEAATRGGERVLEPGRAVMLSWRPQDLFVYASAR</sequence>
<dbReference type="InterPro" id="IPR013611">
    <property type="entry name" value="Transp-assoc_OB_typ2"/>
</dbReference>
<comment type="caution">
    <text evidence="6">The sequence shown here is derived from an EMBL/GenBank/DDBJ whole genome shotgun (WGS) entry which is preliminary data.</text>
</comment>
<keyword evidence="7" id="KW-1185">Reference proteome</keyword>
<dbReference type="PANTHER" id="PTHR42781">
    <property type="entry name" value="SPERMIDINE/PUTRESCINE IMPORT ATP-BINDING PROTEIN POTA"/>
    <property type="match status" value="1"/>
</dbReference>
<evidence type="ECO:0000256" key="4">
    <source>
        <dbReference type="ARBA" id="ARBA00022840"/>
    </source>
</evidence>
<evidence type="ECO:0000313" key="7">
    <source>
        <dbReference type="Proteomes" id="UP001055167"/>
    </source>
</evidence>
<dbReference type="InterPro" id="IPR003593">
    <property type="entry name" value="AAA+_ATPase"/>
</dbReference>
<dbReference type="SMART" id="SM00382">
    <property type="entry name" value="AAA"/>
    <property type="match status" value="1"/>
</dbReference>
<dbReference type="InterPro" id="IPR050093">
    <property type="entry name" value="ABC_SmlMolc_Importer"/>
</dbReference>
<protein>
    <submittedName>
        <fullName evidence="6">Vitamin B12 import ATP-binding protein BtuD</fullName>
    </submittedName>
</protein>
<organism evidence="6 7">
    <name type="scientific">Methylobacterium crusticola</name>
    <dbReference type="NCBI Taxonomy" id="1697972"/>
    <lineage>
        <taxon>Bacteria</taxon>
        <taxon>Pseudomonadati</taxon>
        <taxon>Pseudomonadota</taxon>
        <taxon>Alphaproteobacteria</taxon>
        <taxon>Hyphomicrobiales</taxon>
        <taxon>Methylobacteriaceae</taxon>
        <taxon>Methylobacterium</taxon>
    </lineage>
</organism>
<dbReference type="SUPFAM" id="SSF52540">
    <property type="entry name" value="P-loop containing nucleoside triphosphate hydrolases"/>
    <property type="match status" value="1"/>
</dbReference>
<keyword evidence="3" id="KW-0547">Nucleotide-binding</keyword>
<dbReference type="GO" id="GO:0005524">
    <property type="term" value="F:ATP binding"/>
    <property type="evidence" value="ECO:0007669"/>
    <property type="project" value="UniProtKB-KW"/>
</dbReference>